<dbReference type="EMBL" id="CP025746">
    <property type="protein sequence ID" value="QAA33113.1"/>
    <property type="molecule type" value="Genomic_DNA"/>
</dbReference>
<evidence type="ECO:0000256" key="3">
    <source>
        <dbReference type="ARBA" id="ARBA00023163"/>
    </source>
</evidence>
<dbReference type="Gene3D" id="1.10.10.10">
    <property type="entry name" value="Winged helix-like DNA-binding domain superfamily/Winged helix DNA-binding domain"/>
    <property type="match status" value="1"/>
</dbReference>
<gene>
    <name evidence="5" type="ORF">C1I91_16525</name>
</gene>
<evidence type="ECO:0000259" key="4">
    <source>
        <dbReference type="SMART" id="SM00347"/>
    </source>
</evidence>
<dbReference type="SUPFAM" id="SSF46785">
    <property type="entry name" value="Winged helix' DNA-binding domain"/>
    <property type="match status" value="1"/>
</dbReference>
<reference evidence="5 6" key="1">
    <citation type="submission" date="2018-01" db="EMBL/GenBank/DDBJ databases">
        <title>Genome Sequencing and Assembly of Anaerobacter polyendosporus strain CT4.</title>
        <authorList>
            <person name="Tachaapaikoon C."/>
            <person name="Sutheeworapong S."/>
            <person name="Jenjaroenpun P."/>
            <person name="Wongsurawat T."/>
            <person name="Nookeaw I."/>
            <person name="Cheawchanlertfa P."/>
            <person name="Kosugi A."/>
            <person name="Cheevadhanarak S."/>
            <person name="Ratanakhanokchai K."/>
        </authorList>
    </citation>
    <scope>NUCLEOTIDE SEQUENCE [LARGE SCALE GENOMIC DNA]</scope>
    <source>
        <strain evidence="5 6">CT4</strain>
    </source>
</reference>
<keyword evidence="6" id="KW-1185">Reference proteome</keyword>
<organism evidence="5 6">
    <name type="scientific">Clostridium manihotivorum</name>
    <dbReference type="NCBI Taxonomy" id="2320868"/>
    <lineage>
        <taxon>Bacteria</taxon>
        <taxon>Bacillati</taxon>
        <taxon>Bacillota</taxon>
        <taxon>Clostridia</taxon>
        <taxon>Eubacteriales</taxon>
        <taxon>Clostridiaceae</taxon>
        <taxon>Clostridium</taxon>
    </lineage>
</organism>
<dbReference type="PROSITE" id="PS01117">
    <property type="entry name" value="HTH_MARR_1"/>
    <property type="match status" value="1"/>
</dbReference>
<evidence type="ECO:0000313" key="5">
    <source>
        <dbReference type="EMBL" id="QAA33113.1"/>
    </source>
</evidence>
<name>A0A3R5X2V8_9CLOT</name>
<dbReference type="InterPro" id="IPR036390">
    <property type="entry name" value="WH_DNA-bd_sf"/>
</dbReference>
<keyword evidence="2" id="KW-0238">DNA-binding</keyword>
<dbReference type="InterPro" id="IPR000835">
    <property type="entry name" value="HTH_MarR-typ"/>
</dbReference>
<sequence length="143" mass="16760">MNEYLKELNLIDLVSEKHKRLRSEVMKRWIDKDGEEITDTESHFLAMLNKNSMTIAQAARKIRVSRQAAHKCAMKLIDEEYVKVIPIEGNKKEKLVLLTAKGQSYCDEMLKIKKKIEDEISLRIGKDKTEELKVLLRTDWIDE</sequence>
<dbReference type="GO" id="GO:0003700">
    <property type="term" value="F:DNA-binding transcription factor activity"/>
    <property type="evidence" value="ECO:0007669"/>
    <property type="project" value="InterPro"/>
</dbReference>
<dbReference type="AlphaFoldDB" id="A0A3R5X2V8"/>
<evidence type="ECO:0000256" key="1">
    <source>
        <dbReference type="ARBA" id="ARBA00023015"/>
    </source>
</evidence>
<accession>A0A3R5X2V8</accession>
<evidence type="ECO:0000313" key="6">
    <source>
        <dbReference type="Proteomes" id="UP000286268"/>
    </source>
</evidence>
<evidence type="ECO:0000256" key="2">
    <source>
        <dbReference type="ARBA" id="ARBA00023125"/>
    </source>
</evidence>
<dbReference type="Proteomes" id="UP000286268">
    <property type="component" value="Chromosome"/>
</dbReference>
<protein>
    <submittedName>
        <fullName evidence="5">MarR family transcriptional regulator</fullName>
    </submittedName>
</protein>
<dbReference type="RefSeq" id="WP_128213842.1">
    <property type="nucleotide sequence ID" value="NZ_CP025746.1"/>
</dbReference>
<dbReference type="InterPro" id="IPR036388">
    <property type="entry name" value="WH-like_DNA-bd_sf"/>
</dbReference>
<dbReference type="OrthoDB" id="2404954at2"/>
<keyword evidence="3" id="KW-0804">Transcription</keyword>
<proteinExistence type="predicted"/>
<dbReference type="SMART" id="SM00347">
    <property type="entry name" value="HTH_MARR"/>
    <property type="match status" value="1"/>
</dbReference>
<keyword evidence="1" id="KW-0805">Transcription regulation</keyword>
<dbReference type="GO" id="GO:0003677">
    <property type="term" value="F:DNA binding"/>
    <property type="evidence" value="ECO:0007669"/>
    <property type="project" value="UniProtKB-KW"/>
</dbReference>
<dbReference type="InterPro" id="IPR023187">
    <property type="entry name" value="Tscrpt_reg_MarR-type_CS"/>
</dbReference>
<feature type="domain" description="HTH marR-type" evidence="4">
    <location>
        <begin position="30"/>
        <end position="129"/>
    </location>
</feature>
<dbReference type="KEGG" id="cmah:C1I91_16525"/>